<feature type="coiled-coil region" evidence="1">
    <location>
        <begin position="273"/>
        <end position="307"/>
    </location>
</feature>
<dbReference type="AlphaFoldDB" id="A0A7L7LCL2"/>
<name>A0A7L7LCL2_9BACT</name>
<feature type="coiled-coil region" evidence="1">
    <location>
        <begin position="444"/>
        <end position="478"/>
    </location>
</feature>
<dbReference type="KEGG" id="add:HUW48_21915"/>
<accession>A0A7L7LCL2</accession>
<evidence type="ECO:0008006" key="4">
    <source>
        <dbReference type="Google" id="ProtNLM"/>
    </source>
</evidence>
<dbReference type="RefSeq" id="WP_182412960.1">
    <property type="nucleotide sequence ID" value="NZ_CP055153.1"/>
</dbReference>
<protein>
    <recommendedName>
        <fullName evidence="4">Zinc dependent phospholipase C family protein</fullName>
    </recommendedName>
</protein>
<feature type="coiled-coil region" evidence="1">
    <location>
        <begin position="385"/>
        <end position="412"/>
    </location>
</feature>
<keyword evidence="3" id="KW-1185">Reference proteome</keyword>
<evidence type="ECO:0000313" key="2">
    <source>
        <dbReference type="EMBL" id="QMU30513.1"/>
    </source>
</evidence>
<proteinExistence type="predicted"/>
<gene>
    <name evidence="2" type="ORF">HUW48_21915</name>
</gene>
<organism evidence="2 3">
    <name type="scientific">Adhaeribacter radiodurans</name>
    <dbReference type="NCBI Taxonomy" id="2745197"/>
    <lineage>
        <taxon>Bacteria</taxon>
        <taxon>Pseudomonadati</taxon>
        <taxon>Bacteroidota</taxon>
        <taxon>Cytophagia</taxon>
        <taxon>Cytophagales</taxon>
        <taxon>Hymenobacteraceae</taxon>
        <taxon>Adhaeribacter</taxon>
    </lineage>
</organism>
<keyword evidence="1" id="KW-0175">Coiled coil</keyword>
<dbReference type="EMBL" id="CP055153">
    <property type="protein sequence ID" value="QMU30513.1"/>
    <property type="molecule type" value="Genomic_DNA"/>
</dbReference>
<reference evidence="2 3" key="2">
    <citation type="submission" date="2020-08" db="EMBL/GenBank/DDBJ databases">
        <title>Adhaeribacter dokdonensis sp. nov., isolated from the rhizosphere of Elymus tsukushiensis, a plant native to the Dokdo Islands, Republic of Korea.</title>
        <authorList>
            <person name="Ghim S.Y."/>
        </authorList>
    </citation>
    <scope>NUCLEOTIDE SEQUENCE [LARGE SCALE GENOMIC DNA]</scope>
    <source>
        <strain evidence="2 3">KUDC8001</strain>
    </source>
</reference>
<evidence type="ECO:0000256" key="1">
    <source>
        <dbReference type="SAM" id="Coils"/>
    </source>
</evidence>
<evidence type="ECO:0000313" key="3">
    <source>
        <dbReference type="Proteomes" id="UP000514509"/>
    </source>
</evidence>
<reference evidence="2 3" key="1">
    <citation type="submission" date="2020-06" db="EMBL/GenBank/DDBJ databases">
        <authorList>
            <person name="Hwang Y.J."/>
        </authorList>
    </citation>
    <scope>NUCLEOTIDE SEQUENCE [LARGE SCALE GENOMIC DNA]</scope>
    <source>
        <strain evidence="2 3">KUDC8001</strain>
    </source>
</reference>
<sequence length="836" mass="92210">MKYKMISYSFHKLTLVILILFLHISNVFGFKPKTHVWIAQQVLNDVLLDGKLTINGRDYEVSKRIVDALRAHASTYRMGHVGPDAFPDILVGQTVVHPGRKGGWQTDDWLQWSVREAGDDPAHIAYALGMLGHAAGDIWAHSYVNMYAGDAFSLIDGETDVEVRHIAVETFIDKYTPALRDHNGHTLGSVQDNIAAPVGFLSKHLILASDPSREYQNSNTGVHLVAMRKVWNAIYKAQKASEGAGSDVQKLILKLENEVIEITRKANDLVGPIAQAKQQLVIANAALEQHERLIDAQKKIIEEQNRIIRQSEQIIIEAGELSANLPGKIANVQNEIVGVQRSIALTPSKLSKKVCDVVTKKLPWPFNKIVEETVCKVVDIVNPAYENLVNLISDLEKQKNTLTASLQAATLRKSTAIAAKAAATTALAAASVELARLEAIKKSNNAGRELAKQAKEALDKLEKAQKDLFDQVVALKGKIDEYRVLLSQELNPVSLALKHWEGDLIKAIDAYENANFAVMKAILTSENPLTPLQQWVDCWAPVFMAVPKEVPGTACVIKHGIEEIRSLRSKLRKALGPGGWLIDPAGMTEDILVKELTPALEDATIQIAMLIDGNLGALIKMHIDGISDQQLNAVFSNDATNKQLLLIPDVANRLLADMRVHEGSFNTESFAPAYNAVILAKLSLLDANALNSIAKELGIKFPTRYGTSLYEGNIASNVLFGVVRSIDGNHQWQAYAPAFPRSRPNGDGYELEDRRYGYSFDKDGSSKGMRFYSYNKTESRAFAKLFTGPLSPALETPDNFGFSNILPKWYVAGTVKNPFPKTPSKGRFNSIFRSIF</sequence>
<dbReference type="Proteomes" id="UP000514509">
    <property type="component" value="Chromosome"/>
</dbReference>